<evidence type="ECO:0000313" key="2">
    <source>
        <dbReference type="Proteomes" id="UP001066276"/>
    </source>
</evidence>
<sequence length="66" mass="7286">MRGARWDRPGGRWTPAARVGGLVPRPCRPGLEVGLRGCGFNTEDPTELERPLTISADRQMKPAEGW</sequence>
<dbReference type="EMBL" id="JANPWB010000014">
    <property type="protein sequence ID" value="KAJ1097596.1"/>
    <property type="molecule type" value="Genomic_DNA"/>
</dbReference>
<proteinExistence type="predicted"/>
<organism evidence="1 2">
    <name type="scientific">Pleurodeles waltl</name>
    <name type="common">Iberian ribbed newt</name>
    <dbReference type="NCBI Taxonomy" id="8319"/>
    <lineage>
        <taxon>Eukaryota</taxon>
        <taxon>Metazoa</taxon>
        <taxon>Chordata</taxon>
        <taxon>Craniata</taxon>
        <taxon>Vertebrata</taxon>
        <taxon>Euteleostomi</taxon>
        <taxon>Amphibia</taxon>
        <taxon>Batrachia</taxon>
        <taxon>Caudata</taxon>
        <taxon>Salamandroidea</taxon>
        <taxon>Salamandridae</taxon>
        <taxon>Pleurodelinae</taxon>
        <taxon>Pleurodeles</taxon>
    </lineage>
</organism>
<comment type="caution">
    <text evidence="1">The sequence shown here is derived from an EMBL/GenBank/DDBJ whole genome shotgun (WGS) entry which is preliminary data.</text>
</comment>
<protein>
    <submittedName>
        <fullName evidence="1">Uncharacterized protein</fullName>
    </submittedName>
</protein>
<evidence type="ECO:0000313" key="1">
    <source>
        <dbReference type="EMBL" id="KAJ1097596.1"/>
    </source>
</evidence>
<name>A0AAV7M1E2_PLEWA</name>
<dbReference type="Proteomes" id="UP001066276">
    <property type="component" value="Chromosome 10"/>
</dbReference>
<keyword evidence="2" id="KW-1185">Reference proteome</keyword>
<dbReference type="AlphaFoldDB" id="A0AAV7M1E2"/>
<gene>
    <name evidence="1" type="ORF">NDU88_002714</name>
</gene>
<accession>A0AAV7M1E2</accession>
<reference evidence="1" key="1">
    <citation type="journal article" date="2022" name="bioRxiv">
        <title>Sequencing and chromosome-scale assembly of the giantPleurodeles waltlgenome.</title>
        <authorList>
            <person name="Brown T."/>
            <person name="Elewa A."/>
            <person name="Iarovenko S."/>
            <person name="Subramanian E."/>
            <person name="Araus A.J."/>
            <person name="Petzold A."/>
            <person name="Susuki M."/>
            <person name="Suzuki K.-i.T."/>
            <person name="Hayashi T."/>
            <person name="Toyoda A."/>
            <person name="Oliveira C."/>
            <person name="Osipova E."/>
            <person name="Leigh N.D."/>
            <person name="Simon A."/>
            <person name="Yun M.H."/>
        </authorList>
    </citation>
    <scope>NUCLEOTIDE SEQUENCE</scope>
    <source>
        <strain evidence="1">20211129_DDA</strain>
        <tissue evidence="1">Liver</tissue>
    </source>
</reference>